<dbReference type="PROSITE" id="PS51257">
    <property type="entry name" value="PROKAR_LIPOPROTEIN"/>
    <property type="match status" value="1"/>
</dbReference>
<reference evidence="2 3" key="1">
    <citation type="submission" date="2019-01" db="EMBL/GenBank/DDBJ databases">
        <authorList>
            <person name="Li J."/>
        </authorList>
    </citation>
    <scope>NUCLEOTIDE SEQUENCE [LARGE SCALE GENOMIC DNA]</scope>
    <source>
        <strain evidence="2 3">CGMCC 4.7180</strain>
    </source>
</reference>
<keyword evidence="3" id="KW-1185">Reference proteome</keyword>
<keyword evidence="1" id="KW-0732">Signal</keyword>
<accession>A0A4Q2JP22</accession>
<evidence type="ECO:0000313" key="3">
    <source>
        <dbReference type="Proteomes" id="UP000292881"/>
    </source>
</evidence>
<sequence length="133" mass="13837">MNTRNGNRRVRIVRASAGIVAAVGVALSFSACATGAQTQGGGVSAGARAERPAYLSHLAPADRLEEAILREAERRQALAQEFAGLPADRIEQRMAAATGRQPRTVKECAVLALAQRPLVTADTSERLAAGACG</sequence>
<dbReference type="EMBL" id="SDPL01000067">
    <property type="protein sequence ID" value="RXZ49732.1"/>
    <property type="molecule type" value="Genomic_DNA"/>
</dbReference>
<gene>
    <name evidence="2" type="ORF">ESO86_05625</name>
</gene>
<name>A0A4Q2JP22_9MICO</name>
<proteinExistence type="predicted"/>
<dbReference type="RefSeq" id="WP_129233956.1">
    <property type="nucleotide sequence ID" value="NZ_SDPL01000067.1"/>
</dbReference>
<evidence type="ECO:0000256" key="1">
    <source>
        <dbReference type="SAM" id="SignalP"/>
    </source>
</evidence>
<feature type="chain" id="PRO_5038445614" evidence="1">
    <location>
        <begin position="34"/>
        <end position="133"/>
    </location>
</feature>
<comment type="caution">
    <text evidence="2">The sequence shown here is derived from an EMBL/GenBank/DDBJ whole genome shotgun (WGS) entry which is preliminary data.</text>
</comment>
<dbReference type="AlphaFoldDB" id="A0A4Q2JP22"/>
<feature type="signal peptide" evidence="1">
    <location>
        <begin position="1"/>
        <end position="33"/>
    </location>
</feature>
<evidence type="ECO:0000313" key="2">
    <source>
        <dbReference type="EMBL" id="RXZ49732.1"/>
    </source>
</evidence>
<dbReference type="Proteomes" id="UP000292881">
    <property type="component" value="Unassembled WGS sequence"/>
</dbReference>
<organism evidence="2 3">
    <name type="scientific">Agromyces binzhouensis</name>
    <dbReference type="NCBI Taxonomy" id="1817495"/>
    <lineage>
        <taxon>Bacteria</taxon>
        <taxon>Bacillati</taxon>
        <taxon>Actinomycetota</taxon>
        <taxon>Actinomycetes</taxon>
        <taxon>Micrococcales</taxon>
        <taxon>Microbacteriaceae</taxon>
        <taxon>Agromyces</taxon>
    </lineage>
</organism>
<protein>
    <submittedName>
        <fullName evidence="2">Uncharacterized protein</fullName>
    </submittedName>
</protein>